<accession>A0A150RF03</accession>
<name>A0A150RF03_SORCE</name>
<dbReference type="AlphaFoldDB" id="A0A150RF03"/>
<sequence>MVTRSFRGDTPERGHVTPASVEAFRRVLREARFCSLAPKQRESALSYTVMEAAFPDVACWVELPDSRWEKLPAARRVLDAARRLEAEAFPKP</sequence>
<organism evidence="1 2">
    <name type="scientific">Sorangium cellulosum</name>
    <name type="common">Polyangium cellulosum</name>
    <dbReference type="NCBI Taxonomy" id="56"/>
    <lineage>
        <taxon>Bacteria</taxon>
        <taxon>Pseudomonadati</taxon>
        <taxon>Myxococcota</taxon>
        <taxon>Polyangia</taxon>
        <taxon>Polyangiales</taxon>
        <taxon>Polyangiaceae</taxon>
        <taxon>Sorangium</taxon>
    </lineage>
</organism>
<protein>
    <submittedName>
        <fullName evidence="1">Uncharacterized protein</fullName>
    </submittedName>
</protein>
<evidence type="ECO:0000313" key="2">
    <source>
        <dbReference type="Proteomes" id="UP000075515"/>
    </source>
</evidence>
<dbReference type="EMBL" id="JEMC01003758">
    <property type="protein sequence ID" value="KYF78751.1"/>
    <property type="molecule type" value="Genomic_DNA"/>
</dbReference>
<reference evidence="1 2" key="1">
    <citation type="submission" date="2014-02" db="EMBL/GenBank/DDBJ databases">
        <title>The small core and large imbalanced accessory genome model reveals a collaborative survival strategy of Sorangium cellulosum strains in nature.</title>
        <authorList>
            <person name="Han K."/>
            <person name="Peng R."/>
            <person name="Blom J."/>
            <person name="Li Y.-Z."/>
        </authorList>
    </citation>
    <scope>NUCLEOTIDE SEQUENCE [LARGE SCALE GENOMIC DNA]</scope>
    <source>
        <strain evidence="1 2">So0149</strain>
    </source>
</reference>
<gene>
    <name evidence="1" type="ORF">BE18_50375</name>
</gene>
<comment type="caution">
    <text evidence="1">The sequence shown here is derived from an EMBL/GenBank/DDBJ whole genome shotgun (WGS) entry which is preliminary data.</text>
</comment>
<proteinExistence type="predicted"/>
<dbReference type="Proteomes" id="UP000075515">
    <property type="component" value="Unassembled WGS sequence"/>
</dbReference>
<evidence type="ECO:0000313" key="1">
    <source>
        <dbReference type="EMBL" id="KYF78751.1"/>
    </source>
</evidence>